<gene>
    <name evidence="1" type="ORF">PIB30_055602</name>
</gene>
<dbReference type="EMBL" id="JASCZI010181678">
    <property type="protein sequence ID" value="MED6185291.1"/>
    <property type="molecule type" value="Genomic_DNA"/>
</dbReference>
<comment type="caution">
    <text evidence="1">The sequence shown here is derived from an EMBL/GenBank/DDBJ whole genome shotgun (WGS) entry which is preliminary data.</text>
</comment>
<dbReference type="Proteomes" id="UP001341840">
    <property type="component" value="Unassembled WGS sequence"/>
</dbReference>
<evidence type="ECO:0000313" key="2">
    <source>
        <dbReference type="Proteomes" id="UP001341840"/>
    </source>
</evidence>
<proteinExistence type="predicted"/>
<keyword evidence="2" id="KW-1185">Reference proteome</keyword>
<protein>
    <submittedName>
        <fullName evidence="1">Uncharacterized protein</fullName>
    </submittedName>
</protein>
<sequence length="77" mass="8876">MRVIGTEFLFPKSPSLLESDDNISLSHRFILAHFAFLGHFQSDSNLSRPETLEQTYQAPVICTFHLTAETLWDSTRY</sequence>
<evidence type="ECO:0000313" key="1">
    <source>
        <dbReference type="EMBL" id="MED6185291.1"/>
    </source>
</evidence>
<reference evidence="1 2" key="1">
    <citation type="journal article" date="2023" name="Plants (Basel)">
        <title>Bridging the Gap: Combining Genomics and Transcriptomics Approaches to Understand Stylosanthes scabra, an Orphan Legume from the Brazilian Caatinga.</title>
        <authorList>
            <person name="Ferreira-Neto J.R.C."/>
            <person name="da Silva M.D."/>
            <person name="Binneck E."/>
            <person name="de Melo N.F."/>
            <person name="da Silva R.H."/>
            <person name="de Melo A.L.T.M."/>
            <person name="Pandolfi V."/>
            <person name="Bustamante F.O."/>
            <person name="Brasileiro-Vidal A.C."/>
            <person name="Benko-Iseppon A.M."/>
        </authorList>
    </citation>
    <scope>NUCLEOTIDE SEQUENCE [LARGE SCALE GENOMIC DNA]</scope>
    <source>
        <tissue evidence="1">Leaves</tissue>
    </source>
</reference>
<organism evidence="1 2">
    <name type="scientific">Stylosanthes scabra</name>
    <dbReference type="NCBI Taxonomy" id="79078"/>
    <lineage>
        <taxon>Eukaryota</taxon>
        <taxon>Viridiplantae</taxon>
        <taxon>Streptophyta</taxon>
        <taxon>Embryophyta</taxon>
        <taxon>Tracheophyta</taxon>
        <taxon>Spermatophyta</taxon>
        <taxon>Magnoliopsida</taxon>
        <taxon>eudicotyledons</taxon>
        <taxon>Gunneridae</taxon>
        <taxon>Pentapetalae</taxon>
        <taxon>rosids</taxon>
        <taxon>fabids</taxon>
        <taxon>Fabales</taxon>
        <taxon>Fabaceae</taxon>
        <taxon>Papilionoideae</taxon>
        <taxon>50 kb inversion clade</taxon>
        <taxon>dalbergioids sensu lato</taxon>
        <taxon>Dalbergieae</taxon>
        <taxon>Pterocarpus clade</taxon>
        <taxon>Stylosanthes</taxon>
    </lineage>
</organism>
<accession>A0ABU6WKB4</accession>
<name>A0ABU6WKB4_9FABA</name>